<evidence type="ECO:0000313" key="2">
    <source>
        <dbReference type="EMBL" id="RMI47232.1"/>
    </source>
</evidence>
<name>A0A3M2MCI0_9ACTN</name>
<accession>A0A3M2MCI0</accession>
<dbReference type="AlphaFoldDB" id="A0A3M2MCI0"/>
<dbReference type="OrthoDB" id="3478539at2"/>
<feature type="signal peptide" evidence="1">
    <location>
        <begin position="1"/>
        <end position="26"/>
    </location>
</feature>
<dbReference type="EMBL" id="RFFG01000004">
    <property type="protein sequence ID" value="RMI47232.1"/>
    <property type="molecule type" value="Genomic_DNA"/>
</dbReference>
<protein>
    <submittedName>
        <fullName evidence="2">Uncharacterized protein</fullName>
    </submittedName>
</protein>
<keyword evidence="1" id="KW-0732">Signal</keyword>
<comment type="caution">
    <text evidence="2">The sequence shown here is derived from an EMBL/GenBank/DDBJ whole genome shotgun (WGS) entry which is preliminary data.</text>
</comment>
<dbReference type="RefSeq" id="WP_122192799.1">
    <property type="nucleotide sequence ID" value="NZ_JBHSKC010000008.1"/>
</dbReference>
<dbReference type="Proteomes" id="UP000282674">
    <property type="component" value="Unassembled WGS sequence"/>
</dbReference>
<proteinExistence type="predicted"/>
<sequence length="95" mass="10093">MRKIAAAGAALALSGTLVLATTPAEAASRPKPAPQVPKSVLRQLPPQLRAAAAVPGTLGWDAQGPYIVWGDMPCYIHLFAPQEWAWAWGTGPCWF</sequence>
<gene>
    <name evidence="2" type="ORF">EBO15_03340</name>
</gene>
<evidence type="ECO:0000256" key="1">
    <source>
        <dbReference type="SAM" id="SignalP"/>
    </source>
</evidence>
<keyword evidence="3" id="KW-1185">Reference proteome</keyword>
<reference evidence="2 3" key="1">
    <citation type="submission" date="2018-10" db="EMBL/GenBank/DDBJ databases">
        <title>Isolation from soil.</title>
        <authorList>
            <person name="Hu J."/>
        </authorList>
    </citation>
    <scope>NUCLEOTIDE SEQUENCE [LARGE SCALE GENOMIC DNA]</scope>
    <source>
        <strain evidence="2 3">NEAU-Ht49</strain>
    </source>
</reference>
<organism evidence="2 3">
    <name type="scientific">Actinomadura harenae</name>
    <dbReference type="NCBI Taxonomy" id="2483351"/>
    <lineage>
        <taxon>Bacteria</taxon>
        <taxon>Bacillati</taxon>
        <taxon>Actinomycetota</taxon>
        <taxon>Actinomycetes</taxon>
        <taxon>Streptosporangiales</taxon>
        <taxon>Thermomonosporaceae</taxon>
        <taxon>Actinomadura</taxon>
    </lineage>
</organism>
<evidence type="ECO:0000313" key="3">
    <source>
        <dbReference type="Proteomes" id="UP000282674"/>
    </source>
</evidence>
<feature type="chain" id="PRO_5018264678" evidence="1">
    <location>
        <begin position="27"/>
        <end position="95"/>
    </location>
</feature>